<organism evidence="1">
    <name type="scientific">Rhizophora mucronata</name>
    <name type="common">Asiatic mangrove</name>
    <dbReference type="NCBI Taxonomy" id="61149"/>
    <lineage>
        <taxon>Eukaryota</taxon>
        <taxon>Viridiplantae</taxon>
        <taxon>Streptophyta</taxon>
        <taxon>Embryophyta</taxon>
        <taxon>Tracheophyta</taxon>
        <taxon>Spermatophyta</taxon>
        <taxon>Magnoliopsida</taxon>
        <taxon>eudicotyledons</taxon>
        <taxon>Gunneridae</taxon>
        <taxon>Pentapetalae</taxon>
        <taxon>rosids</taxon>
        <taxon>fabids</taxon>
        <taxon>Malpighiales</taxon>
        <taxon>Rhizophoraceae</taxon>
        <taxon>Rhizophora</taxon>
    </lineage>
</organism>
<sequence length="18" mass="1926">MNLQAVGVTNKVKGQTTH</sequence>
<reference evidence="1" key="1">
    <citation type="submission" date="2018-02" db="EMBL/GenBank/DDBJ databases">
        <title>Rhizophora mucronata_Transcriptome.</title>
        <authorList>
            <person name="Meera S.P."/>
            <person name="Sreeshan A."/>
            <person name="Augustine A."/>
        </authorList>
    </citation>
    <scope>NUCLEOTIDE SEQUENCE</scope>
    <source>
        <tissue evidence="1">Leaf</tissue>
    </source>
</reference>
<proteinExistence type="predicted"/>
<accession>A0A2P2IW78</accession>
<dbReference type="AlphaFoldDB" id="A0A2P2IW78"/>
<name>A0A2P2IW78_RHIMU</name>
<evidence type="ECO:0000313" key="1">
    <source>
        <dbReference type="EMBL" id="MBW85472.1"/>
    </source>
</evidence>
<dbReference type="EMBL" id="GGEC01004989">
    <property type="protein sequence ID" value="MBW85472.1"/>
    <property type="molecule type" value="Transcribed_RNA"/>
</dbReference>
<protein>
    <submittedName>
        <fullName evidence="1">Uncharacterized protein</fullName>
    </submittedName>
</protein>